<keyword evidence="2" id="KW-0812">Transmembrane</keyword>
<feature type="compositionally biased region" description="Pro residues" evidence="1">
    <location>
        <begin position="206"/>
        <end position="221"/>
    </location>
</feature>
<feature type="compositionally biased region" description="Low complexity" evidence="1">
    <location>
        <begin position="190"/>
        <end position="205"/>
    </location>
</feature>
<accession>A0A067NA01</accession>
<protein>
    <recommendedName>
        <fullName evidence="5">Mid2 domain-containing protein</fullName>
    </recommendedName>
</protein>
<feature type="compositionally biased region" description="Pro residues" evidence="1">
    <location>
        <begin position="117"/>
        <end position="130"/>
    </location>
</feature>
<evidence type="ECO:0000313" key="3">
    <source>
        <dbReference type="EMBL" id="KDQ20947.1"/>
    </source>
</evidence>
<evidence type="ECO:0000256" key="1">
    <source>
        <dbReference type="SAM" id="MobiDB-lite"/>
    </source>
</evidence>
<feature type="compositionally biased region" description="Low complexity" evidence="1">
    <location>
        <begin position="41"/>
        <end position="51"/>
    </location>
</feature>
<feature type="compositionally biased region" description="Gly residues" evidence="1">
    <location>
        <begin position="84"/>
        <end position="103"/>
    </location>
</feature>
<gene>
    <name evidence="3" type="ORF">BOTBODRAFT_26960</name>
</gene>
<feature type="compositionally biased region" description="Basic and acidic residues" evidence="1">
    <location>
        <begin position="222"/>
        <end position="232"/>
    </location>
</feature>
<feature type="transmembrane region" description="Helical" evidence="2">
    <location>
        <begin position="285"/>
        <end position="307"/>
    </location>
</feature>
<name>A0A067NA01_BOTB1</name>
<keyword evidence="2" id="KW-0472">Membrane</keyword>
<feature type="region of interest" description="Disordered" evidence="1">
    <location>
        <begin position="181"/>
        <end position="242"/>
    </location>
</feature>
<feature type="compositionally biased region" description="Low complexity" evidence="1">
    <location>
        <begin position="131"/>
        <end position="141"/>
    </location>
</feature>
<feature type="compositionally biased region" description="Pro residues" evidence="1">
    <location>
        <begin position="52"/>
        <end position="81"/>
    </location>
</feature>
<feature type="region of interest" description="Disordered" evidence="1">
    <location>
        <begin position="35"/>
        <end position="145"/>
    </location>
</feature>
<dbReference type="EMBL" id="KL198017">
    <property type="protein sequence ID" value="KDQ20947.1"/>
    <property type="molecule type" value="Genomic_DNA"/>
</dbReference>
<evidence type="ECO:0008006" key="5">
    <source>
        <dbReference type="Google" id="ProtNLM"/>
    </source>
</evidence>
<feature type="compositionally biased region" description="Low complexity" evidence="1">
    <location>
        <begin position="104"/>
        <end position="116"/>
    </location>
</feature>
<dbReference type="PRINTS" id="PR01217">
    <property type="entry name" value="PRICHEXTENSN"/>
</dbReference>
<organism evidence="3 4">
    <name type="scientific">Botryobasidium botryosum (strain FD-172 SS1)</name>
    <dbReference type="NCBI Taxonomy" id="930990"/>
    <lineage>
        <taxon>Eukaryota</taxon>
        <taxon>Fungi</taxon>
        <taxon>Dikarya</taxon>
        <taxon>Basidiomycota</taxon>
        <taxon>Agaricomycotina</taxon>
        <taxon>Agaricomycetes</taxon>
        <taxon>Cantharellales</taxon>
        <taxon>Botryobasidiaceae</taxon>
        <taxon>Botryobasidium</taxon>
    </lineage>
</organism>
<evidence type="ECO:0000313" key="4">
    <source>
        <dbReference type="Proteomes" id="UP000027195"/>
    </source>
</evidence>
<reference evidence="4" key="1">
    <citation type="journal article" date="2014" name="Proc. Natl. Acad. Sci. U.S.A.">
        <title>Extensive sampling of basidiomycete genomes demonstrates inadequacy of the white-rot/brown-rot paradigm for wood decay fungi.</title>
        <authorList>
            <person name="Riley R."/>
            <person name="Salamov A.A."/>
            <person name="Brown D.W."/>
            <person name="Nagy L.G."/>
            <person name="Floudas D."/>
            <person name="Held B.W."/>
            <person name="Levasseur A."/>
            <person name="Lombard V."/>
            <person name="Morin E."/>
            <person name="Otillar R."/>
            <person name="Lindquist E.A."/>
            <person name="Sun H."/>
            <person name="LaButti K.M."/>
            <person name="Schmutz J."/>
            <person name="Jabbour D."/>
            <person name="Luo H."/>
            <person name="Baker S.E."/>
            <person name="Pisabarro A.G."/>
            <person name="Walton J.D."/>
            <person name="Blanchette R.A."/>
            <person name="Henrissat B."/>
            <person name="Martin F."/>
            <person name="Cullen D."/>
            <person name="Hibbett D.S."/>
            <person name="Grigoriev I.V."/>
        </authorList>
    </citation>
    <scope>NUCLEOTIDE SEQUENCE [LARGE SCALE GENOMIC DNA]</scope>
    <source>
        <strain evidence="4">FD-172 SS1</strain>
    </source>
</reference>
<evidence type="ECO:0000256" key="2">
    <source>
        <dbReference type="SAM" id="Phobius"/>
    </source>
</evidence>
<dbReference type="InParanoid" id="A0A067NA01"/>
<feature type="region of interest" description="Disordered" evidence="1">
    <location>
        <begin position="397"/>
        <end position="421"/>
    </location>
</feature>
<dbReference type="Proteomes" id="UP000027195">
    <property type="component" value="Unassembled WGS sequence"/>
</dbReference>
<sequence length="503" mass="51932">MAQCASVPTATQFSTSLILSTRTVLSTVVSYSTVAGRRRQASSGAAAAPSPSADPPANPPSKPSAPPPPPTPTPSPPPNSPPSGGNGGNGGNSGGGEGGGGGSTNVPPGRQPSSTNQPPPSTPPPSPTPTPTISVPASPVSPVSPPPAHTVAFTTVITNVVTDTQTSLIPIATLFAPCDSASHASPTPTPNTTTAPGPTTQQQPTDPTPTPTPTPTPPPTSRDPHTRPEPSRRVTTTDSSGVPITVVQTTVVVTLPGGTLTTSTGYVLQTGSPSPSGSIAHNTGAIVGIVVGGVVAVLLLCAFTFIVRRIRQRERVEDIILGISNWRWGKKRKPMLEEEDFDLGDDRAWSGGDRNSQRTSQFSYGAVGSIHSAQALAHMSPEPFVPHHISQASQMSTSTSNLLTQPRAGPSTDPPLIDIDRPPVIPAPYAAEREPEHREADEQRALLDLEVGQADSFRDEVLAYDDHSRGQSLTSATSADPLMSPTDTDDMGRIKGSLAVRNV</sequence>
<proteinExistence type="predicted"/>
<feature type="region of interest" description="Disordered" evidence="1">
    <location>
        <begin position="467"/>
        <end position="503"/>
    </location>
</feature>
<dbReference type="AlphaFoldDB" id="A0A067NA01"/>
<keyword evidence="4" id="KW-1185">Reference proteome</keyword>
<dbReference type="HOGENOM" id="CLU_541830_0_0_1"/>
<keyword evidence="2" id="KW-1133">Transmembrane helix</keyword>